<name>A0A2G6KC93_9ACTN</name>
<dbReference type="GO" id="GO:0032259">
    <property type="term" value="P:methylation"/>
    <property type="evidence" value="ECO:0007669"/>
    <property type="project" value="UniProtKB-KW"/>
</dbReference>
<reference evidence="5 6" key="1">
    <citation type="submission" date="2017-10" db="EMBL/GenBank/DDBJ databases">
        <title>Novel microbial diversity and functional potential in the marine mammal oral microbiome.</title>
        <authorList>
            <person name="Dudek N.K."/>
            <person name="Sun C.L."/>
            <person name="Burstein D."/>
            <person name="Kantor R.S."/>
            <person name="Aliaga Goltsman D.S."/>
            <person name="Bik E.M."/>
            <person name="Thomas B.C."/>
            <person name="Banfield J.F."/>
            <person name="Relman D.A."/>
        </authorList>
    </citation>
    <scope>NUCLEOTIDE SEQUENCE [LARGE SCALE GENOMIC DNA]</scope>
    <source>
        <strain evidence="5">DOLJORAL78_61_10</strain>
    </source>
</reference>
<dbReference type="Gene3D" id="3.40.50.150">
    <property type="entry name" value="Vaccinia Virus protein VP39"/>
    <property type="match status" value="1"/>
</dbReference>
<sequence>MDAPERIQQWWEHHHLPRLVDLVLSDRLVGRWRHKIVSGAHGRVLEVGFGGGLNLPHYTDDVDAVVAVDPSTTGWNLAQERIAAFGRPVERVSEDAAVIDLPDQSVDTVISTWSLCSIPDVASALDEIARVLKPGGEFRLVEHSIAPSPRVNTIQRRIQPVWGRFSGGCHVDRDIAGLVANAGFDVSTLTSEYAFRRLPVQPWSWFVSGSTQRA</sequence>
<dbReference type="PANTHER" id="PTHR45036">
    <property type="entry name" value="METHYLTRANSFERASE LIKE 7B"/>
    <property type="match status" value="1"/>
</dbReference>
<proteinExistence type="predicted"/>
<evidence type="ECO:0000259" key="4">
    <source>
        <dbReference type="Pfam" id="PF08241"/>
    </source>
</evidence>
<dbReference type="EMBL" id="PDSL01000034">
    <property type="protein sequence ID" value="PIE33298.1"/>
    <property type="molecule type" value="Genomic_DNA"/>
</dbReference>
<dbReference type="PANTHER" id="PTHR45036:SF1">
    <property type="entry name" value="METHYLTRANSFERASE LIKE 7A"/>
    <property type="match status" value="1"/>
</dbReference>
<dbReference type="CDD" id="cd02440">
    <property type="entry name" value="AdoMet_MTases"/>
    <property type="match status" value="1"/>
</dbReference>
<dbReference type="SUPFAM" id="SSF53335">
    <property type="entry name" value="S-adenosyl-L-methionine-dependent methyltransferases"/>
    <property type="match status" value="1"/>
</dbReference>
<feature type="domain" description="Methyltransferase type 11" evidence="4">
    <location>
        <begin position="45"/>
        <end position="138"/>
    </location>
</feature>
<evidence type="ECO:0000313" key="6">
    <source>
        <dbReference type="Proteomes" id="UP000230914"/>
    </source>
</evidence>
<dbReference type="AlphaFoldDB" id="A0A2G6KC93"/>
<evidence type="ECO:0000256" key="3">
    <source>
        <dbReference type="ARBA" id="ARBA00022691"/>
    </source>
</evidence>
<evidence type="ECO:0000256" key="2">
    <source>
        <dbReference type="ARBA" id="ARBA00022679"/>
    </source>
</evidence>
<evidence type="ECO:0000256" key="1">
    <source>
        <dbReference type="ARBA" id="ARBA00022603"/>
    </source>
</evidence>
<comment type="caution">
    <text evidence="5">The sequence shown here is derived from an EMBL/GenBank/DDBJ whole genome shotgun (WGS) entry which is preliminary data.</text>
</comment>
<accession>A0A2G6KC93</accession>
<dbReference type="InterPro" id="IPR013216">
    <property type="entry name" value="Methyltransf_11"/>
</dbReference>
<protein>
    <submittedName>
        <fullName evidence="5">SAM-dependent methyltransferase</fullName>
    </submittedName>
</protein>
<keyword evidence="1 5" id="KW-0489">Methyltransferase</keyword>
<gene>
    <name evidence="5" type="ORF">CSA55_02070</name>
</gene>
<dbReference type="InterPro" id="IPR023576">
    <property type="entry name" value="UbiE/COQ5_MeTrFase_CS"/>
</dbReference>
<dbReference type="Pfam" id="PF08241">
    <property type="entry name" value="Methyltransf_11"/>
    <property type="match status" value="1"/>
</dbReference>
<dbReference type="InterPro" id="IPR052356">
    <property type="entry name" value="Thiol_S-MT"/>
</dbReference>
<dbReference type="PROSITE" id="PS01184">
    <property type="entry name" value="UBIE_2"/>
    <property type="match status" value="1"/>
</dbReference>
<keyword evidence="3" id="KW-0949">S-adenosyl-L-methionine</keyword>
<dbReference type="Proteomes" id="UP000230914">
    <property type="component" value="Unassembled WGS sequence"/>
</dbReference>
<dbReference type="GO" id="GO:0008757">
    <property type="term" value="F:S-adenosylmethionine-dependent methyltransferase activity"/>
    <property type="evidence" value="ECO:0007669"/>
    <property type="project" value="InterPro"/>
</dbReference>
<organism evidence="5 6">
    <name type="scientific">Ilumatobacter coccineus</name>
    <dbReference type="NCBI Taxonomy" id="467094"/>
    <lineage>
        <taxon>Bacteria</taxon>
        <taxon>Bacillati</taxon>
        <taxon>Actinomycetota</taxon>
        <taxon>Acidimicrobiia</taxon>
        <taxon>Acidimicrobiales</taxon>
        <taxon>Ilumatobacteraceae</taxon>
        <taxon>Ilumatobacter</taxon>
    </lineage>
</organism>
<dbReference type="InterPro" id="IPR029063">
    <property type="entry name" value="SAM-dependent_MTases_sf"/>
</dbReference>
<evidence type="ECO:0000313" key="5">
    <source>
        <dbReference type="EMBL" id="PIE33298.1"/>
    </source>
</evidence>
<keyword evidence="2 5" id="KW-0808">Transferase</keyword>